<keyword evidence="3" id="KW-1185">Reference proteome</keyword>
<dbReference type="PANTHER" id="PTHR33993">
    <property type="entry name" value="GLYOXALASE-RELATED"/>
    <property type="match status" value="1"/>
</dbReference>
<dbReference type="RefSeq" id="WP_147828970.1">
    <property type="nucleotide sequence ID" value="NZ_BPQG01000033.1"/>
</dbReference>
<dbReference type="Pfam" id="PF00903">
    <property type="entry name" value="Glyoxalase"/>
    <property type="match status" value="2"/>
</dbReference>
<gene>
    <name evidence="2" type="ORF">AFCDBAGC_2334</name>
</gene>
<dbReference type="SUPFAM" id="SSF54593">
    <property type="entry name" value="Glyoxalase/Bleomycin resistance protein/Dihydroxybiphenyl dioxygenase"/>
    <property type="match status" value="2"/>
</dbReference>
<protein>
    <submittedName>
        <fullName evidence="2">Glyoxylase CFP32</fullName>
    </submittedName>
</protein>
<dbReference type="InterPro" id="IPR004360">
    <property type="entry name" value="Glyas_Fos-R_dOase_dom"/>
</dbReference>
<proteinExistence type="predicted"/>
<comment type="caution">
    <text evidence="2">The sequence shown here is derived from an EMBL/GenBank/DDBJ whole genome shotgun (WGS) entry which is preliminary data.</text>
</comment>
<dbReference type="InterPro" id="IPR037523">
    <property type="entry name" value="VOC_core"/>
</dbReference>
<dbReference type="PROSITE" id="PS51819">
    <property type="entry name" value="VOC"/>
    <property type="match status" value="2"/>
</dbReference>
<dbReference type="EMBL" id="BPQG01000033">
    <property type="protein sequence ID" value="GJD44467.1"/>
    <property type="molecule type" value="Genomic_DNA"/>
</dbReference>
<organism evidence="2 3">
    <name type="scientific">Methylobacterium cerastii</name>
    <dbReference type="NCBI Taxonomy" id="932741"/>
    <lineage>
        <taxon>Bacteria</taxon>
        <taxon>Pseudomonadati</taxon>
        <taxon>Pseudomonadota</taxon>
        <taxon>Alphaproteobacteria</taxon>
        <taxon>Hyphomicrobiales</taxon>
        <taxon>Methylobacteriaceae</taxon>
        <taxon>Methylobacterium</taxon>
    </lineage>
</organism>
<sequence length="257" mass="26692">MADHAGTFVWYELTTPDVAAAQAFYGAVAGWAIVDAGMPGIDYRLATVGDVRICGMMASAGCEAPAGTRHGWLGYVGVADVDASAERVTAAGGRITFAPRDIPGVGRFCMAADPQGAAFALFRGDGPPPPMPPRGTPGPFAWHELHARDWEPAFAFYAGLFDWETSMAVDMGPMGTYQVFARNGVDLGGMMSAPLPTAPSWLFYIAVEAIDAAAERVAAAGGTVLQGPHPVPGGDWIVQAQDPQGTPFALVGPKPAA</sequence>
<dbReference type="InterPro" id="IPR029068">
    <property type="entry name" value="Glyas_Bleomycin-R_OHBP_Dase"/>
</dbReference>
<evidence type="ECO:0000259" key="1">
    <source>
        <dbReference type="PROSITE" id="PS51819"/>
    </source>
</evidence>
<dbReference type="CDD" id="cd07247">
    <property type="entry name" value="SgaA_N_like"/>
    <property type="match status" value="2"/>
</dbReference>
<accession>A0ABQ4QI02</accession>
<evidence type="ECO:0000313" key="2">
    <source>
        <dbReference type="EMBL" id="GJD44467.1"/>
    </source>
</evidence>
<reference evidence="2 3" key="1">
    <citation type="journal article" date="2021" name="Front. Microbiol.">
        <title>Comprehensive Comparative Genomics and Phenotyping of Methylobacterium Species.</title>
        <authorList>
            <person name="Alessa O."/>
            <person name="Ogura Y."/>
            <person name="Fujitani Y."/>
            <person name="Takami H."/>
            <person name="Hayashi T."/>
            <person name="Sahin N."/>
            <person name="Tani A."/>
        </authorList>
    </citation>
    <scope>NUCLEOTIDE SEQUENCE [LARGE SCALE GENOMIC DNA]</scope>
    <source>
        <strain evidence="2 3">DSM 23679</strain>
    </source>
</reference>
<dbReference type="InterPro" id="IPR052164">
    <property type="entry name" value="Anthracycline_SecMetBiosynth"/>
</dbReference>
<feature type="domain" description="VOC" evidence="1">
    <location>
        <begin position="139"/>
        <end position="253"/>
    </location>
</feature>
<feature type="domain" description="VOC" evidence="1">
    <location>
        <begin position="7"/>
        <end position="124"/>
    </location>
</feature>
<evidence type="ECO:0000313" key="3">
    <source>
        <dbReference type="Proteomes" id="UP001055117"/>
    </source>
</evidence>
<dbReference type="PANTHER" id="PTHR33993:SF14">
    <property type="entry name" value="GB|AAF24581.1"/>
    <property type="match status" value="1"/>
</dbReference>
<dbReference type="Proteomes" id="UP001055117">
    <property type="component" value="Unassembled WGS sequence"/>
</dbReference>
<dbReference type="Gene3D" id="3.10.180.10">
    <property type="entry name" value="2,3-Dihydroxybiphenyl 1,2-Dioxygenase, domain 1"/>
    <property type="match status" value="2"/>
</dbReference>
<name>A0ABQ4QI02_9HYPH</name>